<feature type="compositionally biased region" description="Basic and acidic residues" evidence="11">
    <location>
        <begin position="59"/>
        <end position="90"/>
    </location>
</feature>
<keyword evidence="3 10" id="KW-0812">Transmembrane</keyword>
<feature type="compositionally biased region" description="Polar residues" evidence="11">
    <location>
        <begin position="388"/>
        <end position="402"/>
    </location>
</feature>
<feature type="compositionally biased region" description="Basic and acidic residues" evidence="11">
    <location>
        <begin position="140"/>
        <end position="157"/>
    </location>
</feature>
<feature type="domain" description="Neurexin/syndecan/glycophorin C" evidence="13">
    <location>
        <begin position="478"/>
        <end position="496"/>
    </location>
</feature>
<evidence type="ECO:0000256" key="8">
    <source>
        <dbReference type="ARBA" id="ARBA00023180"/>
    </source>
</evidence>
<dbReference type="InterPro" id="IPR030479">
    <property type="entry name" value="Syndecan_CS"/>
</dbReference>
<comment type="subcellular location">
    <subcellularLocation>
        <location evidence="1 10">Membrane</location>
        <topology evidence="1 10">Single-pass type I membrane protein</topology>
    </subcellularLocation>
</comment>
<dbReference type="InterPro" id="IPR003585">
    <property type="entry name" value="Neurexin-like"/>
</dbReference>
<evidence type="ECO:0000256" key="7">
    <source>
        <dbReference type="ARBA" id="ARBA00023136"/>
    </source>
</evidence>
<gene>
    <name evidence="14" type="primary">SDC2</name>
</gene>
<evidence type="ECO:0000313" key="14">
    <source>
        <dbReference type="Ensembl" id="ENSCHIP00010013963.1"/>
    </source>
</evidence>
<feature type="region of interest" description="Disordered" evidence="11">
    <location>
        <begin position="488"/>
        <end position="511"/>
    </location>
</feature>
<dbReference type="GO" id="GO:0016477">
    <property type="term" value="P:cell migration"/>
    <property type="evidence" value="ECO:0007669"/>
    <property type="project" value="TreeGrafter"/>
</dbReference>
<protein>
    <recommendedName>
        <fullName evidence="10">Syndecan</fullName>
    </recommendedName>
</protein>
<dbReference type="GO" id="GO:0048813">
    <property type="term" value="P:dendrite morphogenesis"/>
    <property type="evidence" value="ECO:0007669"/>
    <property type="project" value="TreeGrafter"/>
</dbReference>
<feature type="compositionally biased region" description="Basic residues" evidence="11">
    <location>
        <begin position="162"/>
        <end position="183"/>
    </location>
</feature>
<dbReference type="PROSITE" id="PS00964">
    <property type="entry name" value="SYNDECAN"/>
    <property type="match status" value="1"/>
</dbReference>
<keyword evidence="4" id="KW-0732">Signal</keyword>
<evidence type="ECO:0000256" key="10">
    <source>
        <dbReference type="RuleBase" id="RU000649"/>
    </source>
</evidence>
<feature type="compositionally biased region" description="Basic and acidic residues" evidence="11">
    <location>
        <begin position="232"/>
        <end position="244"/>
    </location>
</feature>
<feature type="region of interest" description="Disordered" evidence="11">
    <location>
        <begin position="59"/>
        <end position="99"/>
    </location>
</feature>
<dbReference type="Ensembl" id="ENSCHIT00010019649.1">
    <property type="protein sequence ID" value="ENSCHIP00010013963.1"/>
    <property type="gene ID" value="ENSCHIG00010010239.1"/>
</dbReference>
<reference evidence="14" key="2">
    <citation type="submission" date="2025-08" db="UniProtKB">
        <authorList>
            <consortium name="Ensembl"/>
        </authorList>
    </citation>
    <scope>IDENTIFICATION</scope>
</reference>
<evidence type="ECO:0000256" key="2">
    <source>
        <dbReference type="ARBA" id="ARBA00005343"/>
    </source>
</evidence>
<evidence type="ECO:0000256" key="4">
    <source>
        <dbReference type="ARBA" id="ARBA00022729"/>
    </source>
</evidence>
<feature type="region of interest" description="Disordered" evidence="11">
    <location>
        <begin position="232"/>
        <end position="438"/>
    </location>
</feature>
<comment type="similarity">
    <text evidence="2 10">Belongs to the syndecan proteoglycan family.</text>
</comment>
<evidence type="ECO:0000256" key="11">
    <source>
        <dbReference type="SAM" id="MobiDB-lite"/>
    </source>
</evidence>
<feature type="compositionally biased region" description="Basic and acidic residues" evidence="11">
    <location>
        <begin position="329"/>
        <end position="340"/>
    </location>
</feature>
<evidence type="ECO:0000256" key="9">
    <source>
        <dbReference type="ARBA" id="ARBA00023207"/>
    </source>
</evidence>
<feature type="transmembrane region" description="Helical" evidence="12">
    <location>
        <begin position="455"/>
        <end position="479"/>
    </location>
</feature>
<proteinExistence type="inferred from homology"/>
<name>A0A8C2PAF2_CAPHI</name>
<feature type="compositionally biased region" description="Low complexity" evidence="11">
    <location>
        <begin position="296"/>
        <end position="310"/>
    </location>
</feature>
<comment type="function">
    <text evidence="10">Cell surface proteoglycan.</text>
</comment>
<keyword evidence="9 10" id="KW-0357">Heparan sulfate</keyword>
<sequence>KHFILLARICKLRGFPPPTPSSFLPLVQLSQAEKLLINTYLVFHRSFFQKSASEKEIDKKEYGGERKRRERLGEKEARERRRSRALEHGLRTSGPSAAAARSRLWPLVPGAANPGVILEEFLPGFAGSHTAASSPRAARRSPEKPAGEGRGREREEEGSGGWRRRRTRGGRRRRGRRRRRRRGAAAEPLARLRRATLQILRELQPRGSRAPAALPPNFSCSYIPSHLIYSSKKSETEQRHREGVRGGVKPQQSNKSLRAASPARSHNPASGVKEPTSEKAPRNRGRCGSSAPDLSARAAPGAGREAACPPSRKAPLAEVTPRSPGMRAKRAELTSDKDMYLDNSSIEEASGVYPIDDDDYASASGSGADEDGESPELTTSRPIPKIPFTSTAPRVETTTLSKIQDKIPAQTKSPEEIDKEKVHLPDSERKMDPAEEDTNVYTEKHSDNLFKRTEVLAAVIAGGVIGFLFAIFLILLLVYRMRKKDEGSYDLGERKPSSAAYQKAPTKEFYA</sequence>
<dbReference type="InterPro" id="IPR001050">
    <property type="entry name" value="Syndecan"/>
</dbReference>
<keyword evidence="6 12" id="KW-1133">Transmembrane helix</keyword>
<evidence type="ECO:0000256" key="6">
    <source>
        <dbReference type="ARBA" id="ARBA00022989"/>
    </source>
</evidence>
<dbReference type="GO" id="GO:0009986">
    <property type="term" value="C:cell surface"/>
    <property type="evidence" value="ECO:0007669"/>
    <property type="project" value="TreeGrafter"/>
</dbReference>
<dbReference type="InterPro" id="IPR027789">
    <property type="entry name" value="Syndecan/Neurexin_dom"/>
</dbReference>
<dbReference type="PANTHER" id="PTHR10915">
    <property type="entry name" value="SYNDECAN"/>
    <property type="match status" value="1"/>
</dbReference>
<keyword evidence="7 12" id="KW-0472">Membrane</keyword>
<dbReference type="Pfam" id="PF01034">
    <property type="entry name" value="Syndecan"/>
    <property type="match status" value="1"/>
</dbReference>
<feature type="compositionally biased region" description="Basic and acidic residues" evidence="11">
    <location>
        <begin position="413"/>
        <end position="433"/>
    </location>
</feature>
<dbReference type="AlphaFoldDB" id="A0A8C2PAF2"/>
<dbReference type="GO" id="GO:0016020">
    <property type="term" value="C:membrane"/>
    <property type="evidence" value="ECO:0007669"/>
    <property type="project" value="UniProtKB-SubCell"/>
</dbReference>
<keyword evidence="5 10" id="KW-0654">Proteoglycan</keyword>
<keyword evidence="8 10" id="KW-0325">Glycoprotein</keyword>
<evidence type="ECO:0000256" key="1">
    <source>
        <dbReference type="ARBA" id="ARBA00004479"/>
    </source>
</evidence>
<feature type="region of interest" description="Disordered" evidence="11">
    <location>
        <begin position="128"/>
        <end position="190"/>
    </location>
</feature>
<accession>A0A8C2PAF2</accession>
<organism evidence="14">
    <name type="scientific">Capra hircus</name>
    <name type="common">Goat</name>
    <dbReference type="NCBI Taxonomy" id="9925"/>
    <lineage>
        <taxon>Eukaryota</taxon>
        <taxon>Metazoa</taxon>
        <taxon>Chordata</taxon>
        <taxon>Craniata</taxon>
        <taxon>Vertebrata</taxon>
        <taxon>Euteleostomi</taxon>
        <taxon>Mammalia</taxon>
        <taxon>Eutheria</taxon>
        <taxon>Laurasiatheria</taxon>
        <taxon>Artiodactyla</taxon>
        <taxon>Ruminantia</taxon>
        <taxon>Pecora</taxon>
        <taxon>Bovidae</taxon>
        <taxon>Caprinae</taxon>
        <taxon>Capra</taxon>
    </lineage>
</organism>
<evidence type="ECO:0000256" key="3">
    <source>
        <dbReference type="ARBA" id="ARBA00022692"/>
    </source>
</evidence>
<evidence type="ECO:0000259" key="13">
    <source>
        <dbReference type="SMART" id="SM00294"/>
    </source>
</evidence>
<dbReference type="PANTHER" id="PTHR10915:SF6">
    <property type="entry name" value="SYNDECAN-2"/>
    <property type="match status" value="1"/>
</dbReference>
<dbReference type="SMART" id="SM00294">
    <property type="entry name" value="4.1m"/>
    <property type="match status" value="1"/>
</dbReference>
<evidence type="ECO:0000256" key="12">
    <source>
        <dbReference type="SAM" id="Phobius"/>
    </source>
</evidence>
<reference evidence="14" key="1">
    <citation type="submission" date="2019-03" db="EMBL/GenBank/DDBJ databases">
        <title>Genome sequencing and reference-guided assembly of Black Bengal Goat (Capra hircus).</title>
        <authorList>
            <person name="Siddiki A.Z."/>
            <person name="Baten A."/>
            <person name="Billah M."/>
            <person name="Alam M.A.U."/>
            <person name="Shawrob K.S.M."/>
            <person name="Saha S."/>
            <person name="Chowdhury M."/>
            <person name="Rahman A.H."/>
            <person name="Stear M."/>
            <person name="Miah G."/>
            <person name="Das G.B."/>
            <person name="Hossain M.M."/>
            <person name="Kumkum M."/>
            <person name="Islam M.S."/>
            <person name="Mollah A.M."/>
            <person name="Ahsan A."/>
            <person name="Tusar F."/>
            <person name="Khan M.K.I."/>
        </authorList>
    </citation>
    <scope>NUCLEOTIDE SEQUENCE [LARGE SCALE GENOMIC DNA]</scope>
</reference>
<evidence type="ECO:0000256" key="5">
    <source>
        <dbReference type="ARBA" id="ARBA00022974"/>
    </source>
</evidence>